<gene>
    <name evidence="1" type="ORF">D8771_00400</name>
</gene>
<dbReference type="SUPFAM" id="SSF55797">
    <property type="entry name" value="PR-1-like"/>
    <property type="match status" value="1"/>
</dbReference>
<sequence>MGSACGRLAGRGAVVGLALVLLAGPGWPGDAGTARASTRALPPPPPVWQATWGPLHDVTGLLRPRPGRPGVRPPRPAHPHPVSARVLRLVNEERARAGCPGVRFDRAVARAAQRHSVHMARTRTLAHEQPAGADPGRRLAAEGYRWKRVGETIARGQRSPAGVVRAWMHSAEHRTTLTTCAYRDAGVGISRGARGPWWTLLLASPCT</sequence>
<dbReference type="CDD" id="cd05379">
    <property type="entry name" value="CAP_bacterial"/>
    <property type="match status" value="1"/>
</dbReference>
<dbReference type="InterPro" id="IPR035940">
    <property type="entry name" value="CAP_sf"/>
</dbReference>
<dbReference type="RefSeq" id="WP_016468633.1">
    <property type="nucleotide sequence ID" value="NZ_BBQG01000071.1"/>
</dbReference>
<protein>
    <submittedName>
        <fullName evidence="1">CAP domain-containing protein</fullName>
    </submittedName>
</protein>
<evidence type="ECO:0000313" key="1">
    <source>
        <dbReference type="EMBL" id="TGG89414.1"/>
    </source>
</evidence>
<dbReference type="Proteomes" id="UP000298111">
    <property type="component" value="Unassembled WGS sequence"/>
</dbReference>
<dbReference type="PANTHER" id="PTHR31157">
    <property type="entry name" value="SCP DOMAIN-CONTAINING PROTEIN"/>
    <property type="match status" value="1"/>
</dbReference>
<dbReference type="PANTHER" id="PTHR31157:SF1">
    <property type="entry name" value="SCP DOMAIN-CONTAINING PROTEIN"/>
    <property type="match status" value="1"/>
</dbReference>
<comment type="caution">
    <text evidence="1">The sequence shown here is derived from an EMBL/GenBank/DDBJ whole genome shotgun (WGS) entry which is preliminary data.</text>
</comment>
<name>A0A6C1C1E5_9ACTN</name>
<dbReference type="Pfam" id="PF00188">
    <property type="entry name" value="CAP"/>
    <property type="match status" value="1"/>
</dbReference>
<dbReference type="Gene3D" id="3.40.33.10">
    <property type="entry name" value="CAP"/>
    <property type="match status" value="1"/>
</dbReference>
<dbReference type="InterPro" id="IPR014044">
    <property type="entry name" value="CAP_dom"/>
</dbReference>
<proteinExistence type="predicted"/>
<evidence type="ECO:0000313" key="2">
    <source>
        <dbReference type="Proteomes" id="UP000298111"/>
    </source>
</evidence>
<organism evidence="1 2">
    <name type="scientific">Streptomyces albus</name>
    <dbReference type="NCBI Taxonomy" id="1888"/>
    <lineage>
        <taxon>Bacteria</taxon>
        <taxon>Bacillati</taxon>
        <taxon>Actinomycetota</taxon>
        <taxon>Actinomycetes</taxon>
        <taxon>Kitasatosporales</taxon>
        <taxon>Streptomycetaceae</taxon>
        <taxon>Streptomyces</taxon>
    </lineage>
</organism>
<dbReference type="EMBL" id="RCIY01000002">
    <property type="protein sequence ID" value="TGG89414.1"/>
    <property type="molecule type" value="Genomic_DNA"/>
</dbReference>
<accession>A0A6C1C1E5</accession>
<dbReference type="GeneID" id="75184024"/>
<reference evidence="1 2" key="1">
    <citation type="submission" date="2018-10" db="EMBL/GenBank/DDBJ databases">
        <title>Isolation of pseudouridimycin from Streptomyces albus DSM 40763.</title>
        <authorList>
            <person name="Rosenqvist P."/>
            <person name="Metsae-Ketelae M."/>
            <person name="Virta P."/>
        </authorList>
    </citation>
    <scope>NUCLEOTIDE SEQUENCE [LARGE SCALE GENOMIC DNA]</scope>
    <source>
        <strain evidence="1 2">DSM 40763</strain>
    </source>
</reference>
<dbReference type="AlphaFoldDB" id="A0A6C1C1E5"/>